<feature type="compositionally biased region" description="Polar residues" evidence="5">
    <location>
        <begin position="30"/>
        <end position="47"/>
    </location>
</feature>
<organism evidence="10 11">
    <name type="scientific">Cryoendolithus antarcticus</name>
    <dbReference type="NCBI Taxonomy" id="1507870"/>
    <lineage>
        <taxon>Eukaryota</taxon>
        <taxon>Fungi</taxon>
        <taxon>Dikarya</taxon>
        <taxon>Ascomycota</taxon>
        <taxon>Pezizomycotina</taxon>
        <taxon>Dothideomycetes</taxon>
        <taxon>Dothideomycetidae</taxon>
        <taxon>Cladosporiales</taxon>
        <taxon>Cladosporiaceae</taxon>
        <taxon>Cryoendolithus</taxon>
    </lineage>
</organism>
<dbReference type="Pfam" id="PF10337">
    <property type="entry name" value="ArAE_2_N"/>
    <property type="match status" value="2"/>
</dbReference>
<feature type="transmembrane region" description="Helical" evidence="6">
    <location>
        <begin position="628"/>
        <end position="645"/>
    </location>
</feature>
<dbReference type="Proteomes" id="UP000192596">
    <property type="component" value="Unassembled WGS sequence"/>
</dbReference>
<feature type="transmembrane region" description="Helical" evidence="6">
    <location>
        <begin position="156"/>
        <end position="174"/>
    </location>
</feature>
<dbReference type="InterPro" id="IPR018823">
    <property type="entry name" value="ArAE_2_N"/>
</dbReference>
<dbReference type="PANTHER" id="PTHR37994:SF4">
    <property type="entry name" value="ER TRANSPORTER 6TM N-TERMINAL DOMAIN-CONTAINING PROTEIN-RELATED"/>
    <property type="match status" value="1"/>
</dbReference>
<evidence type="ECO:0000256" key="3">
    <source>
        <dbReference type="ARBA" id="ARBA00022989"/>
    </source>
</evidence>
<feature type="transmembrane region" description="Helical" evidence="6">
    <location>
        <begin position="679"/>
        <end position="700"/>
    </location>
</feature>
<accession>A0A1V8SPE7</accession>
<evidence type="ECO:0000313" key="11">
    <source>
        <dbReference type="Proteomes" id="UP000192596"/>
    </source>
</evidence>
<proteinExistence type="predicted"/>
<feature type="domain" description="DUF2421" evidence="7">
    <location>
        <begin position="792"/>
        <end position="1019"/>
    </location>
</feature>
<evidence type="ECO:0000256" key="2">
    <source>
        <dbReference type="ARBA" id="ARBA00022692"/>
    </source>
</evidence>
<feature type="domain" description="Integral membrane bound transporter" evidence="9">
    <location>
        <begin position="651"/>
        <end position="788"/>
    </location>
</feature>
<feature type="transmembrane region" description="Helical" evidence="6">
    <location>
        <begin position="84"/>
        <end position="103"/>
    </location>
</feature>
<feature type="transmembrane region" description="Helical" evidence="6">
    <location>
        <begin position="729"/>
        <end position="747"/>
    </location>
</feature>
<evidence type="ECO:0000256" key="4">
    <source>
        <dbReference type="ARBA" id="ARBA00023136"/>
    </source>
</evidence>
<keyword evidence="3 6" id="KW-1133">Transmembrane helix</keyword>
<protein>
    <recommendedName>
        <fullName evidence="12">ER transporter 6TM N-terminal domain-containing protein</fullName>
    </recommendedName>
</protein>
<dbReference type="InterPro" id="IPR049453">
    <property type="entry name" value="Memb_transporter_dom"/>
</dbReference>
<evidence type="ECO:0000259" key="7">
    <source>
        <dbReference type="Pfam" id="PF10334"/>
    </source>
</evidence>
<dbReference type="Pfam" id="PF13515">
    <property type="entry name" value="FUSC_2"/>
    <property type="match status" value="1"/>
</dbReference>
<dbReference type="InterPro" id="IPR018820">
    <property type="entry name" value="BRE4-related_DUF2421"/>
</dbReference>
<feature type="region of interest" description="Disordered" evidence="5">
    <location>
        <begin position="281"/>
        <end position="303"/>
    </location>
</feature>
<evidence type="ECO:0008006" key="12">
    <source>
        <dbReference type="Google" id="ProtNLM"/>
    </source>
</evidence>
<feature type="transmembrane region" description="Helical" evidence="6">
    <location>
        <begin position="181"/>
        <end position="199"/>
    </location>
</feature>
<comment type="subcellular location">
    <subcellularLocation>
        <location evidence="1">Membrane</location>
        <topology evidence="1">Multi-pass membrane protein</topology>
    </subcellularLocation>
</comment>
<dbReference type="EMBL" id="NAJO01000032">
    <property type="protein sequence ID" value="OQO01045.1"/>
    <property type="molecule type" value="Genomic_DNA"/>
</dbReference>
<feature type="region of interest" description="Disordered" evidence="5">
    <location>
        <begin position="1"/>
        <end position="48"/>
    </location>
</feature>
<feature type="transmembrane region" description="Helical" evidence="6">
    <location>
        <begin position="707"/>
        <end position="723"/>
    </location>
</feature>
<keyword evidence="2 6" id="KW-0812">Transmembrane</keyword>
<gene>
    <name evidence="10" type="ORF">B0A48_13288</name>
</gene>
<dbReference type="PANTHER" id="PTHR37994">
    <property type="entry name" value="ARAE_2_N DOMAIN-CONTAINING PROTEIN-RELATED"/>
    <property type="match status" value="1"/>
</dbReference>
<feature type="domain" description="Putative ER transporter 6TM N-terminal" evidence="8">
    <location>
        <begin position="152"/>
        <end position="369"/>
    </location>
</feature>
<evidence type="ECO:0000256" key="5">
    <source>
        <dbReference type="SAM" id="MobiDB-lite"/>
    </source>
</evidence>
<sequence length="1049" mass="116664">MDESEKVASSSRTGSGENGSESARAKQHDTTQAAPTAATSEPNTSKVKQLWQKTGLDLMTVLMMIKGSLPPTIAIAIYQAPAVAAHYSTLGYLMAIFSVLGMAIMPRGKFIQTMLLNVLAVCVSAAINLLALWTAMQARAHTKRAGESPTAYNSSASAVCALWLFAQIYIINYARIKRPALQLTIIIYSIFTIVSMSYGPTFPNMTASLSFMKRLLETTLSGLALSTGVHFFFMPLSSRTVVFEQMTGYLGCINGMLAVQTKYMQSLESLDPIELHAKHVEEQAQHAKKSKKPMKAPGPLDTPASDALHGTLMKLLELHSKLGGDIESAKREFAFGKLESKDIKQLWQRLRMVFAPILGLSSAVDILRRHAQRGHWDSIDLPKEQVDINKEQVESVHRTMRALHEPFAIVTEDIASGIQHAQVTLELVKPPKSQAEDVENRSLQAAPGSPMFAESLREKLEVFRKSRHVTLERWCHENGHQLPDGFFDQPTEDAVKEKENVPEGQRRQLFFMLYIEYLLYRAGQATLDLVLFADQSKQDGKLAKSRLILPGGKTMRKWVIAVFTHADSSKGDHLLEDVEDGARDSVYMGQEFERRKDPEHLPPQNAMERFGNRVRGIPAFFRDPASAFGFRVACATMSVAIINYLHASQTFFQRNRLLWSMIMIAISMSRLSGQSTYNFILRVGGTAAAMIGSYIIWYIVDGKTAGVIVFLWLWMTCAFYLVLKVPKLVIVGILSIVTSVLIVGYELQVKAIGITASESNGQPFYPTYLLAPYRLATVAAGLLVAWVWTVFPYPVSENSELRKDLGASMYLLANFATLARELIKSRLKDGTGDETVKGTHGYRLEKSRNEVFTKSLMLLNEMRMNSAFSKFNFSVGGKFPHEEYQAIIECVQRILNYHSLMIYASQTLSSADTPEFERSAWSQDFRRLLTSVSTTANQVTSTLALLSSSLSNGQPLPPYLELPQPFAFVQRLQKMDKGILSLKHIAEPEYSVFAVVQICGVCITGDIELLAGHVRNLVGQMDFSFKALNPSDESLDSEIAGTEAKGKER</sequence>
<feature type="transmembrane region" description="Helical" evidence="6">
    <location>
        <begin position="768"/>
        <end position="793"/>
    </location>
</feature>
<evidence type="ECO:0000256" key="1">
    <source>
        <dbReference type="ARBA" id="ARBA00004141"/>
    </source>
</evidence>
<evidence type="ECO:0000259" key="9">
    <source>
        <dbReference type="Pfam" id="PF13515"/>
    </source>
</evidence>
<reference evidence="11" key="1">
    <citation type="submission" date="2017-03" db="EMBL/GenBank/DDBJ databases">
        <title>Genomes of endolithic fungi from Antarctica.</title>
        <authorList>
            <person name="Coleine C."/>
            <person name="Masonjones S."/>
            <person name="Stajich J.E."/>
        </authorList>
    </citation>
    <scope>NUCLEOTIDE SEQUENCE [LARGE SCALE GENOMIC DNA]</scope>
    <source>
        <strain evidence="11">CCFEE 5527</strain>
    </source>
</reference>
<dbReference type="STRING" id="1507870.A0A1V8SPE7"/>
<feature type="transmembrane region" description="Helical" evidence="6">
    <location>
        <begin position="56"/>
        <end position="78"/>
    </location>
</feature>
<name>A0A1V8SPE7_9PEZI</name>
<keyword evidence="11" id="KW-1185">Reference proteome</keyword>
<dbReference type="GO" id="GO:0016020">
    <property type="term" value="C:membrane"/>
    <property type="evidence" value="ECO:0007669"/>
    <property type="project" value="UniProtKB-SubCell"/>
</dbReference>
<evidence type="ECO:0000256" key="6">
    <source>
        <dbReference type="SAM" id="Phobius"/>
    </source>
</evidence>
<dbReference type="InParanoid" id="A0A1V8SPE7"/>
<evidence type="ECO:0000313" key="10">
    <source>
        <dbReference type="EMBL" id="OQO01045.1"/>
    </source>
</evidence>
<dbReference type="OrthoDB" id="2274698at2759"/>
<feature type="transmembrane region" description="Helical" evidence="6">
    <location>
        <begin position="115"/>
        <end position="136"/>
    </location>
</feature>
<keyword evidence="4 6" id="KW-0472">Membrane</keyword>
<dbReference type="Pfam" id="PF10334">
    <property type="entry name" value="BRE4"/>
    <property type="match status" value="1"/>
</dbReference>
<comment type="caution">
    <text evidence="10">The sequence shown here is derived from an EMBL/GenBank/DDBJ whole genome shotgun (WGS) entry which is preliminary data.</text>
</comment>
<dbReference type="AlphaFoldDB" id="A0A1V8SPE7"/>
<evidence type="ECO:0000259" key="8">
    <source>
        <dbReference type="Pfam" id="PF10337"/>
    </source>
</evidence>
<feature type="compositionally biased region" description="Polar residues" evidence="5">
    <location>
        <begin position="7"/>
        <end position="21"/>
    </location>
</feature>
<feature type="domain" description="Putative ER transporter 6TM N-terminal" evidence="8">
    <location>
        <begin position="47"/>
        <end position="142"/>
    </location>
</feature>